<dbReference type="AlphaFoldDB" id="A0A7V2AZK7"/>
<protein>
    <recommendedName>
        <fullName evidence="6">Probable transcriptional regulatory protein ENO59_03540</fullName>
    </recommendedName>
</protein>
<evidence type="ECO:0000256" key="4">
    <source>
        <dbReference type="ARBA" id="ARBA00023125"/>
    </source>
</evidence>
<evidence type="ECO:0000256" key="6">
    <source>
        <dbReference type="HAMAP-Rule" id="MF_00693"/>
    </source>
</evidence>
<dbReference type="NCBIfam" id="NF009044">
    <property type="entry name" value="PRK12378.1"/>
    <property type="match status" value="1"/>
</dbReference>
<dbReference type="PANTHER" id="PTHR12532">
    <property type="entry name" value="TRANSLATIONAL ACTIVATOR OF CYTOCHROME C OXIDASE 1"/>
    <property type="match status" value="1"/>
</dbReference>
<dbReference type="InterPro" id="IPR026564">
    <property type="entry name" value="Transcrip_reg_TACO1-like_dom3"/>
</dbReference>
<dbReference type="InterPro" id="IPR029072">
    <property type="entry name" value="YebC-like"/>
</dbReference>
<accession>A0A7V2AZK7</accession>
<dbReference type="InterPro" id="IPR002876">
    <property type="entry name" value="Transcrip_reg_TACO1-like"/>
</dbReference>
<dbReference type="Pfam" id="PF01709">
    <property type="entry name" value="Transcrip_reg"/>
    <property type="match status" value="1"/>
</dbReference>
<dbReference type="HAMAP" id="MF_00693">
    <property type="entry name" value="Transcrip_reg_TACO1"/>
    <property type="match status" value="1"/>
</dbReference>
<dbReference type="NCBIfam" id="TIGR01033">
    <property type="entry name" value="YebC/PmpR family DNA-binding transcriptional regulator"/>
    <property type="match status" value="1"/>
</dbReference>
<proteinExistence type="inferred from homology"/>
<dbReference type="InterPro" id="IPR049083">
    <property type="entry name" value="TACO1_YebC_N"/>
</dbReference>
<keyword evidence="5 6" id="KW-0804">Transcription</keyword>
<name>A0A7V2AZK7_RHOMR</name>
<dbReference type="InterPro" id="IPR017856">
    <property type="entry name" value="Integrase-like_N"/>
</dbReference>
<evidence type="ECO:0000256" key="2">
    <source>
        <dbReference type="ARBA" id="ARBA00022490"/>
    </source>
</evidence>
<dbReference type="SUPFAM" id="SSF75625">
    <property type="entry name" value="YebC-like"/>
    <property type="match status" value="1"/>
</dbReference>
<evidence type="ECO:0000256" key="3">
    <source>
        <dbReference type="ARBA" id="ARBA00023015"/>
    </source>
</evidence>
<dbReference type="Gene3D" id="3.30.70.980">
    <property type="match status" value="2"/>
</dbReference>
<feature type="domain" description="TACO1/YebC-like N-terminal" evidence="8">
    <location>
        <begin position="5"/>
        <end position="76"/>
    </location>
</feature>
<dbReference type="GO" id="GO:0005829">
    <property type="term" value="C:cytosol"/>
    <property type="evidence" value="ECO:0007669"/>
    <property type="project" value="TreeGrafter"/>
</dbReference>
<dbReference type="NCBIfam" id="NF001030">
    <property type="entry name" value="PRK00110.1"/>
    <property type="match status" value="1"/>
</dbReference>
<dbReference type="Gene3D" id="1.10.10.200">
    <property type="match status" value="1"/>
</dbReference>
<keyword evidence="4 6" id="KW-0238">DNA-binding</keyword>
<keyword evidence="3 6" id="KW-0805">Transcription regulation</keyword>
<evidence type="ECO:0000259" key="8">
    <source>
        <dbReference type="Pfam" id="PF20772"/>
    </source>
</evidence>
<reference evidence="9" key="1">
    <citation type="journal article" date="2020" name="mSystems">
        <title>Genome- and Community-Level Interaction Insights into Carbon Utilization and Element Cycling Functions of Hydrothermarchaeota in Hydrothermal Sediment.</title>
        <authorList>
            <person name="Zhou Z."/>
            <person name="Liu Y."/>
            <person name="Xu W."/>
            <person name="Pan J."/>
            <person name="Luo Z.H."/>
            <person name="Li M."/>
        </authorList>
    </citation>
    <scope>NUCLEOTIDE SEQUENCE [LARGE SCALE GENOMIC DNA]</scope>
    <source>
        <strain evidence="9">SpSt-143</strain>
    </source>
</reference>
<comment type="caution">
    <text evidence="9">The sequence shown here is derived from an EMBL/GenBank/DDBJ whole genome shotgun (WGS) entry which is preliminary data.</text>
</comment>
<dbReference type="GO" id="GO:0006355">
    <property type="term" value="P:regulation of DNA-templated transcription"/>
    <property type="evidence" value="ECO:0007669"/>
    <property type="project" value="UniProtKB-UniRule"/>
</dbReference>
<keyword evidence="2 6" id="KW-0963">Cytoplasm</keyword>
<dbReference type="InterPro" id="IPR048300">
    <property type="entry name" value="TACO1_YebC-like_2nd/3rd_dom"/>
</dbReference>
<organism evidence="9">
    <name type="scientific">Rhodothermus marinus</name>
    <name type="common">Rhodothermus obamensis</name>
    <dbReference type="NCBI Taxonomy" id="29549"/>
    <lineage>
        <taxon>Bacteria</taxon>
        <taxon>Pseudomonadati</taxon>
        <taxon>Rhodothermota</taxon>
        <taxon>Rhodothermia</taxon>
        <taxon>Rhodothermales</taxon>
        <taxon>Rhodothermaceae</taxon>
        <taxon>Rhodothermus</taxon>
    </lineage>
</organism>
<evidence type="ECO:0000256" key="1">
    <source>
        <dbReference type="ARBA" id="ARBA00008724"/>
    </source>
</evidence>
<gene>
    <name evidence="9" type="ORF">ENO59_03540</name>
</gene>
<comment type="similarity">
    <text evidence="1 6">Belongs to the TACO1 family.</text>
</comment>
<dbReference type="EMBL" id="DSGB01000004">
    <property type="protein sequence ID" value="HER95576.1"/>
    <property type="molecule type" value="Genomic_DNA"/>
</dbReference>
<comment type="subcellular location">
    <subcellularLocation>
        <location evidence="6">Cytoplasm</location>
    </subcellularLocation>
</comment>
<evidence type="ECO:0000256" key="5">
    <source>
        <dbReference type="ARBA" id="ARBA00023163"/>
    </source>
</evidence>
<evidence type="ECO:0000313" key="9">
    <source>
        <dbReference type="EMBL" id="HER95576.1"/>
    </source>
</evidence>
<dbReference type="Pfam" id="PF20772">
    <property type="entry name" value="TACO1_YebC_N"/>
    <property type="match status" value="1"/>
</dbReference>
<sequence>MAGHNKWSKVKRQKAVVDARKSKVWARLSRDITLAAREGGGDPDLNPRLAHAIEKARAENMPKENIERAIKRGTGEIQGEEYVEVTYEGYAPGGVAIFIEALTDNTNRTVSELRHLFSKAGGSLGQPGSVAYLFERKGVIEIPAEGHDELALFELVAEAGAEDLTRDEDTFVVTTPVETFASVLEALRQAGIEPKAAELERIPTTTVTLPPEEAKKVIALLEALEAHQDVQNLYTTLNFDEATLAAIA</sequence>
<feature type="domain" description="TACO1/YebC-like second and third" evidence="7">
    <location>
        <begin position="82"/>
        <end position="236"/>
    </location>
</feature>
<dbReference type="PANTHER" id="PTHR12532:SF6">
    <property type="entry name" value="TRANSCRIPTIONAL REGULATORY PROTEIN YEBC-RELATED"/>
    <property type="match status" value="1"/>
</dbReference>
<evidence type="ECO:0000259" key="7">
    <source>
        <dbReference type="Pfam" id="PF01709"/>
    </source>
</evidence>
<dbReference type="FunFam" id="1.10.10.200:FF:000002">
    <property type="entry name" value="Probable transcriptional regulatory protein CLM62_37755"/>
    <property type="match status" value="1"/>
</dbReference>
<dbReference type="GO" id="GO:0003677">
    <property type="term" value="F:DNA binding"/>
    <property type="evidence" value="ECO:0007669"/>
    <property type="project" value="UniProtKB-UniRule"/>
</dbReference>